<gene>
    <name evidence="1" type="ORF">OSB1V03_LOCUS110</name>
</gene>
<dbReference type="EMBL" id="OC854593">
    <property type="protein sequence ID" value="CAD7619610.1"/>
    <property type="molecule type" value="Genomic_DNA"/>
</dbReference>
<protein>
    <submittedName>
        <fullName evidence="1">Uncharacterized protein</fullName>
    </submittedName>
</protein>
<sequence>MNLEPLNPNDDNLPNSNLSCYTCSTIDDIRCKVINETYYYYNNKYSTYNTRLYGAECASGQQFCAVQRLDAKINLSSVDYKFWAIQRKCADQCVDGCFVLGMDGGIVTTLPITFISPHFSLPVN</sequence>
<dbReference type="AlphaFoldDB" id="A0A7R9KDE1"/>
<proteinExistence type="predicted"/>
<dbReference type="OrthoDB" id="6489754at2759"/>
<keyword evidence="2" id="KW-1185">Reference proteome</keyword>
<evidence type="ECO:0000313" key="2">
    <source>
        <dbReference type="Proteomes" id="UP000759131"/>
    </source>
</evidence>
<evidence type="ECO:0000313" key="1">
    <source>
        <dbReference type="EMBL" id="CAD7619610.1"/>
    </source>
</evidence>
<name>A0A7R9KDE1_9ACAR</name>
<dbReference type="Proteomes" id="UP000759131">
    <property type="component" value="Unassembled WGS sequence"/>
</dbReference>
<dbReference type="EMBL" id="CAJPIZ010000018">
    <property type="protein sequence ID" value="CAG2100040.1"/>
    <property type="molecule type" value="Genomic_DNA"/>
</dbReference>
<accession>A0A7R9KDE1</accession>
<organism evidence="1">
    <name type="scientific">Medioppia subpectinata</name>
    <dbReference type="NCBI Taxonomy" id="1979941"/>
    <lineage>
        <taxon>Eukaryota</taxon>
        <taxon>Metazoa</taxon>
        <taxon>Ecdysozoa</taxon>
        <taxon>Arthropoda</taxon>
        <taxon>Chelicerata</taxon>
        <taxon>Arachnida</taxon>
        <taxon>Acari</taxon>
        <taxon>Acariformes</taxon>
        <taxon>Sarcoptiformes</taxon>
        <taxon>Oribatida</taxon>
        <taxon>Brachypylina</taxon>
        <taxon>Oppioidea</taxon>
        <taxon>Oppiidae</taxon>
        <taxon>Medioppia</taxon>
    </lineage>
</organism>
<reference evidence="1" key="1">
    <citation type="submission" date="2020-11" db="EMBL/GenBank/DDBJ databases">
        <authorList>
            <person name="Tran Van P."/>
        </authorList>
    </citation>
    <scope>NUCLEOTIDE SEQUENCE</scope>
</reference>